<dbReference type="Gene3D" id="3.30.70.240">
    <property type="match status" value="1"/>
</dbReference>
<dbReference type="PROSITE" id="PS51722">
    <property type="entry name" value="G_TR_2"/>
    <property type="match status" value="1"/>
</dbReference>
<dbReference type="EMBL" id="LROR01000050">
    <property type="protein sequence ID" value="OBR93863.1"/>
    <property type="molecule type" value="Genomic_DNA"/>
</dbReference>
<dbReference type="GO" id="GO:0003746">
    <property type="term" value="F:translation elongation factor activity"/>
    <property type="evidence" value="ECO:0007669"/>
    <property type="project" value="UniProtKB-UniRule"/>
</dbReference>
<evidence type="ECO:0000256" key="1">
    <source>
        <dbReference type="ARBA" id="ARBA00005870"/>
    </source>
</evidence>
<evidence type="ECO:0000313" key="10">
    <source>
        <dbReference type="Proteomes" id="UP000077384"/>
    </source>
</evidence>
<evidence type="ECO:0000313" key="9">
    <source>
        <dbReference type="EMBL" id="OBR93863.1"/>
    </source>
</evidence>
<dbReference type="SMART" id="SM00838">
    <property type="entry name" value="EFG_C"/>
    <property type="match status" value="1"/>
</dbReference>
<keyword evidence="11" id="KW-1185">Reference proteome</keyword>
<dbReference type="InterPro" id="IPR009000">
    <property type="entry name" value="Transl_B-barrel_sf"/>
</dbReference>
<dbReference type="InterPro" id="IPR035649">
    <property type="entry name" value="EFG_V"/>
</dbReference>
<evidence type="ECO:0000256" key="5">
    <source>
        <dbReference type="NCBIfam" id="TIGR00484"/>
    </source>
</evidence>
<gene>
    <name evidence="8" type="primary">fusA_1</name>
    <name evidence="9" type="synonym">fusA_2</name>
    <name evidence="9" type="ORF">CLCOS_22630</name>
    <name evidence="8" type="ORF">WX73_01185</name>
</gene>
<dbReference type="InterPro" id="IPR041095">
    <property type="entry name" value="EFG_II"/>
</dbReference>
<keyword evidence="8" id="KW-0251">Elongation factor</keyword>
<dbReference type="AlphaFoldDB" id="A0A166UBW5"/>
<dbReference type="Pfam" id="PF22042">
    <property type="entry name" value="EF-G_D2"/>
    <property type="match status" value="1"/>
</dbReference>
<dbReference type="GO" id="GO:0003924">
    <property type="term" value="F:GTPase activity"/>
    <property type="evidence" value="ECO:0007669"/>
    <property type="project" value="InterPro"/>
</dbReference>
<dbReference type="FunFam" id="3.30.70.240:FF:000001">
    <property type="entry name" value="Elongation factor G"/>
    <property type="match status" value="1"/>
</dbReference>
<evidence type="ECO:0000259" key="7">
    <source>
        <dbReference type="PROSITE" id="PS51722"/>
    </source>
</evidence>
<dbReference type="CDD" id="cd04170">
    <property type="entry name" value="EF-G_bact"/>
    <property type="match status" value="1"/>
</dbReference>
<evidence type="ECO:0000256" key="6">
    <source>
        <dbReference type="SAM" id="MobiDB-lite"/>
    </source>
</evidence>
<dbReference type="InterPro" id="IPR005225">
    <property type="entry name" value="Small_GTP-bd"/>
</dbReference>
<sequence>MKKYSVNNLRNVGFIGHSGSGKTTLTEAILYYTKVIDRFGRIEDGSTVSDYDIEEKKRKISIASSLASCEWKNTKINLVDMPGYFDFIGETMEGLRAIDVAIIVLSSVSGIQVGAEKSWSGVNKSKLPRAFYINKLDRENSNFDKTLAELKEKFGMSVVPIQYPIGTENNFKGIVNVISGKAKIMNNKNIAEETTIPKDILDKITKCRDMVMEAVAETDEELLDKYFSEGTLSDEDIYKGLVRGCSRGEIAPVMCGSAVNGIGIDTLLEDIIQCFPSPETSEVIDVNLEQKSQVVVKVDEKSPFSAFIFKTIADPFVGKLSLFRVMTGKLKSDMTVYNVKKDKSEKIGTLYFLKGKQQIPVSEIGAGDLGAVAKLQFTSTGDTLCDPSSLVVFKDIEFPEPVISMAMLPKSKNDEDKIFNGLSKLLEEDPTFKISRDIENAETIISGQGEVHIDVISSKLKSKFGTDVILREPKVHYRETIRKTSDVQGKHKKQSGGHGQYGDVKIKFEPRNDNEDDLEFVDKVVGGVVPRQYIPAVEKGLRECISHGVLAGYPIIRIKATLHDGSYHPVDSSEMAFKVAASLAYKKGILEADPVLLEPILHVEVCVPEEYMGDIIGNINKRRGRVLGMETSGKNQIIIAEVPEAEMFKYATDLRSMTQARGSFNMKFERYEEVPDVQANKIIESKNKIKVRQE</sequence>
<evidence type="ECO:0000256" key="2">
    <source>
        <dbReference type="ARBA" id="ARBA00017872"/>
    </source>
</evidence>
<dbReference type="NCBIfam" id="NF009381">
    <property type="entry name" value="PRK12740.1-5"/>
    <property type="match status" value="1"/>
</dbReference>
<dbReference type="Proteomes" id="UP000077384">
    <property type="component" value="Unassembled WGS sequence"/>
</dbReference>
<dbReference type="FunFam" id="3.30.230.10:FF:000003">
    <property type="entry name" value="Elongation factor G"/>
    <property type="match status" value="1"/>
</dbReference>
<name>A0A166UBW5_9CLOT</name>
<dbReference type="Pfam" id="PF14492">
    <property type="entry name" value="EFG_III"/>
    <property type="match status" value="1"/>
</dbReference>
<dbReference type="SUPFAM" id="SSF54211">
    <property type="entry name" value="Ribosomal protein S5 domain 2-like"/>
    <property type="match status" value="1"/>
</dbReference>
<dbReference type="Pfam" id="PF00679">
    <property type="entry name" value="EFG_C"/>
    <property type="match status" value="1"/>
</dbReference>
<dbReference type="SMART" id="SM00889">
    <property type="entry name" value="EFG_IV"/>
    <property type="match status" value="1"/>
</dbReference>
<dbReference type="SUPFAM" id="SSF50447">
    <property type="entry name" value="Translation proteins"/>
    <property type="match status" value="1"/>
</dbReference>
<evidence type="ECO:0000256" key="4">
    <source>
        <dbReference type="ARBA" id="ARBA00023134"/>
    </source>
</evidence>
<keyword evidence="4" id="KW-0342">GTP-binding</keyword>
<dbReference type="InterPro" id="IPR009022">
    <property type="entry name" value="EFG_III"/>
</dbReference>
<dbReference type="InterPro" id="IPR035647">
    <property type="entry name" value="EFG_III/V"/>
</dbReference>
<dbReference type="Pfam" id="PF03764">
    <property type="entry name" value="EFG_IV"/>
    <property type="match status" value="1"/>
</dbReference>
<dbReference type="InterPro" id="IPR004540">
    <property type="entry name" value="Transl_elong_EFG/EF2"/>
</dbReference>
<dbReference type="InterPro" id="IPR005517">
    <property type="entry name" value="Transl_elong_EFG/EF2_IV"/>
</dbReference>
<dbReference type="Gene3D" id="3.30.230.10">
    <property type="match status" value="1"/>
</dbReference>
<dbReference type="InterPro" id="IPR020568">
    <property type="entry name" value="Ribosomal_Su5_D2-typ_SF"/>
</dbReference>
<dbReference type="GO" id="GO:0005525">
    <property type="term" value="F:GTP binding"/>
    <property type="evidence" value="ECO:0007669"/>
    <property type="project" value="UniProtKB-UniRule"/>
</dbReference>
<dbReference type="RefSeq" id="WP_063599787.1">
    <property type="nucleotide sequence ID" value="NZ_LITQ01000001.1"/>
</dbReference>
<dbReference type="Proteomes" id="UP000093694">
    <property type="component" value="Unassembled WGS sequence"/>
</dbReference>
<dbReference type="InterPro" id="IPR000795">
    <property type="entry name" value="T_Tr_GTP-bd_dom"/>
</dbReference>
<dbReference type="PATRIC" id="fig|1705578.3.peg.1"/>
<dbReference type="Gene3D" id="2.40.30.10">
    <property type="entry name" value="Translation factors"/>
    <property type="match status" value="1"/>
</dbReference>
<evidence type="ECO:0000313" key="11">
    <source>
        <dbReference type="Proteomes" id="UP000093694"/>
    </source>
</evidence>
<dbReference type="Pfam" id="PF00009">
    <property type="entry name" value="GTP_EFTU"/>
    <property type="match status" value="1"/>
</dbReference>
<dbReference type="PRINTS" id="PR00315">
    <property type="entry name" value="ELONGATNFCT"/>
</dbReference>
<dbReference type="CDD" id="cd04088">
    <property type="entry name" value="EFG_mtEFG_II"/>
    <property type="match status" value="1"/>
</dbReference>
<keyword evidence="3" id="KW-0547">Nucleotide-binding</keyword>
<dbReference type="InterPro" id="IPR047872">
    <property type="entry name" value="EFG_IV"/>
</dbReference>
<dbReference type="EMBL" id="LITQ01000001">
    <property type="protein sequence ID" value="OAA94779.1"/>
    <property type="molecule type" value="Genomic_DNA"/>
</dbReference>
<organism evidence="8 10">
    <name type="scientific">Clostridium coskatii</name>
    <dbReference type="NCBI Taxonomy" id="1705578"/>
    <lineage>
        <taxon>Bacteria</taxon>
        <taxon>Bacillati</taxon>
        <taxon>Bacillota</taxon>
        <taxon>Clostridia</taxon>
        <taxon>Eubacteriales</taxon>
        <taxon>Clostridiaceae</taxon>
        <taxon>Clostridium</taxon>
    </lineage>
</organism>
<dbReference type="InterPro" id="IPR000640">
    <property type="entry name" value="EFG_V-like"/>
</dbReference>
<dbReference type="NCBIfam" id="TIGR00231">
    <property type="entry name" value="small_GTP"/>
    <property type="match status" value="1"/>
</dbReference>
<feature type="domain" description="Tr-type G" evidence="7">
    <location>
        <begin position="7"/>
        <end position="279"/>
    </location>
</feature>
<dbReference type="GO" id="GO:0032790">
    <property type="term" value="P:ribosome disassembly"/>
    <property type="evidence" value="ECO:0007669"/>
    <property type="project" value="TreeGrafter"/>
</dbReference>
<dbReference type="Gene3D" id="3.40.50.300">
    <property type="entry name" value="P-loop containing nucleotide triphosphate hydrolases"/>
    <property type="match status" value="1"/>
</dbReference>
<dbReference type="NCBIfam" id="TIGR00484">
    <property type="entry name" value="EF-G"/>
    <property type="match status" value="1"/>
</dbReference>
<proteinExistence type="inferred from homology"/>
<dbReference type="CDD" id="cd16262">
    <property type="entry name" value="EFG_III"/>
    <property type="match status" value="1"/>
</dbReference>
<dbReference type="CDD" id="cd03713">
    <property type="entry name" value="EFG_mtEFG_C"/>
    <property type="match status" value="1"/>
</dbReference>
<reference evidence="8 10" key="1">
    <citation type="journal article" date="2015" name="Biotechnol. Bioeng.">
        <title>Genome sequence and phenotypic characterization of Caulobacter segnis.</title>
        <authorList>
            <person name="Patel S."/>
            <person name="Fletcher B."/>
            <person name="Scott D.C."/>
            <person name="Ely B."/>
        </authorList>
    </citation>
    <scope>NUCLEOTIDE SEQUENCE [LARGE SCALE GENOMIC DNA]</scope>
    <source>
        <strain evidence="8 10">PS02</strain>
    </source>
</reference>
<keyword evidence="8" id="KW-0648">Protein biosynthesis</keyword>
<dbReference type="InterPro" id="IPR014721">
    <property type="entry name" value="Ribsml_uS5_D2-typ_fold_subgr"/>
</dbReference>
<dbReference type="PANTHER" id="PTHR43261">
    <property type="entry name" value="TRANSLATION ELONGATION FACTOR G-RELATED"/>
    <property type="match status" value="1"/>
</dbReference>
<protein>
    <recommendedName>
        <fullName evidence="2 5">Elongation factor G</fullName>
    </recommendedName>
</protein>
<dbReference type="InterPro" id="IPR053905">
    <property type="entry name" value="EF-G-like_DII"/>
</dbReference>
<dbReference type="PANTHER" id="PTHR43261:SF6">
    <property type="entry name" value="ELONGATION FACTOR G-LIKE PROTEIN"/>
    <property type="match status" value="1"/>
</dbReference>
<dbReference type="CDD" id="cd01434">
    <property type="entry name" value="EFG_mtEFG1_IV"/>
    <property type="match status" value="1"/>
</dbReference>
<evidence type="ECO:0000313" key="8">
    <source>
        <dbReference type="EMBL" id="OAA94779.1"/>
    </source>
</evidence>
<feature type="region of interest" description="Disordered" evidence="6">
    <location>
        <begin position="482"/>
        <end position="504"/>
    </location>
</feature>
<evidence type="ECO:0000256" key="3">
    <source>
        <dbReference type="ARBA" id="ARBA00022741"/>
    </source>
</evidence>
<dbReference type="NCBIfam" id="NF009379">
    <property type="entry name" value="PRK12740.1-3"/>
    <property type="match status" value="1"/>
</dbReference>
<accession>A0A166UBW5</accession>
<dbReference type="SUPFAM" id="SSF52540">
    <property type="entry name" value="P-loop containing nucleoside triphosphate hydrolases"/>
    <property type="match status" value="1"/>
</dbReference>
<reference evidence="9 11" key="2">
    <citation type="journal article" date="2016" name="Front. Microbiol.">
        <title>Industrial Acetogenic Biocatalysts: A Comparative Metabolic and Genomic Analysis.</title>
        <authorList>
            <person name="Bengelsdorf F."/>
            <person name="Poehlein A."/>
            <person name="Sonja S."/>
            <person name="Erz C."/>
            <person name="Hummel T."/>
            <person name="Hoffmeister S."/>
            <person name="Daniel R."/>
            <person name="Durre P."/>
        </authorList>
    </citation>
    <scope>NUCLEOTIDE SEQUENCE [LARGE SCALE GENOMIC DNA]</scope>
    <source>
        <strain evidence="9 11">PTA-10522</strain>
    </source>
</reference>
<comment type="caution">
    <text evidence="8">The sequence shown here is derived from an EMBL/GenBank/DDBJ whole genome shotgun (WGS) entry which is preliminary data.</text>
</comment>
<dbReference type="InterPro" id="IPR027417">
    <property type="entry name" value="P-loop_NTPase"/>
</dbReference>
<dbReference type="SUPFAM" id="SSF54980">
    <property type="entry name" value="EF-G C-terminal domain-like"/>
    <property type="match status" value="2"/>
</dbReference>
<comment type="similarity">
    <text evidence="1">Belongs to the TRAFAC class translation factor GTPase superfamily. Classic translation factor GTPase family. EF-G/EF-2 subfamily.</text>
</comment>
<dbReference type="Gene3D" id="3.30.70.870">
    <property type="entry name" value="Elongation Factor G (Translational Gtpase), domain 3"/>
    <property type="match status" value="1"/>
</dbReference>
<dbReference type="NCBIfam" id="NF009891">
    <property type="entry name" value="PRK13351.1-1"/>
    <property type="match status" value="1"/>
</dbReference>